<dbReference type="InterPro" id="IPR010994">
    <property type="entry name" value="RuvA_2-like"/>
</dbReference>
<dbReference type="PANTHER" id="PTHR21180:SF32">
    <property type="entry name" value="ENDONUCLEASE_EXONUCLEASE_PHOSPHATASE FAMILY DOMAIN-CONTAINING PROTEIN 1"/>
    <property type="match status" value="1"/>
</dbReference>
<dbReference type="Pfam" id="PF12836">
    <property type="entry name" value="HHH_3"/>
    <property type="match status" value="1"/>
</dbReference>
<dbReference type="GO" id="GO:0015627">
    <property type="term" value="C:type II protein secretion system complex"/>
    <property type="evidence" value="ECO:0007669"/>
    <property type="project" value="TreeGrafter"/>
</dbReference>
<accession>A0A510UXU4</accession>
<organism evidence="4 5">
    <name type="scientific">Cellulomonas xylanilytica</name>
    <dbReference type="NCBI Taxonomy" id="233583"/>
    <lineage>
        <taxon>Bacteria</taxon>
        <taxon>Bacillati</taxon>
        <taxon>Actinomycetota</taxon>
        <taxon>Actinomycetes</taxon>
        <taxon>Micrococcales</taxon>
        <taxon>Cellulomonadaceae</taxon>
        <taxon>Cellulomonas</taxon>
    </lineage>
</organism>
<keyword evidence="2" id="KW-0812">Transmembrane</keyword>
<gene>
    <name evidence="4" type="ORF">CXY01_00220</name>
</gene>
<evidence type="ECO:0000256" key="1">
    <source>
        <dbReference type="SAM" id="MobiDB-lite"/>
    </source>
</evidence>
<dbReference type="GO" id="GO:0006281">
    <property type="term" value="P:DNA repair"/>
    <property type="evidence" value="ECO:0007669"/>
    <property type="project" value="InterPro"/>
</dbReference>
<proteinExistence type="predicted"/>
<name>A0A510UXU4_9CELL</name>
<evidence type="ECO:0000256" key="2">
    <source>
        <dbReference type="SAM" id="Phobius"/>
    </source>
</evidence>
<keyword evidence="2" id="KW-1133">Transmembrane helix</keyword>
<feature type="transmembrane region" description="Helical" evidence="2">
    <location>
        <begin position="173"/>
        <end position="194"/>
    </location>
</feature>
<dbReference type="RefSeq" id="WP_246124864.1">
    <property type="nucleotide sequence ID" value="NZ_BJUB01000001.1"/>
</dbReference>
<dbReference type="InterPro" id="IPR019554">
    <property type="entry name" value="Soluble_ligand-bd"/>
</dbReference>
<keyword evidence="5" id="KW-1185">Reference proteome</keyword>
<feature type="domain" description="Helix-hairpin-helix DNA-binding motif class 1" evidence="3">
    <location>
        <begin position="313"/>
        <end position="332"/>
    </location>
</feature>
<dbReference type="Proteomes" id="UP000321118">
    <property type="component" value="Unassembled WGS sequence"/>
</dbReference>
<dbReference type="Gene3D" id="3.10.560.10">
    <property type="entry name" value="Outer membrane lipoprotein wza domain like"/>
    <property type="match status" value="1"/>
</dbReference>
<comment type="caution">
    <text evidence="4">The sequence shown here is derived from an EMBL/GenBank/DDBJ whole genome shotgun (WGS) entry which is preliminary data.</text>
</comment>
<dbReference type="InterPro" id="IPR051675">
    <property type="entry name" value="Endo/Exo/Phosphatase_dom_1"/>
</dbReference>
<feature type="domain" description="Helix-hairpin-helix DNA-binding motif class 1" evidence="3">
    <location>
        <begin position="342"/>
        <end position="361"/>
    </location>
</feature>
<reference evidence="4 5" key="1">
    <citation type="submission" date="2019-07" db="EMBL/GenBank/DDBJ databases">
        <title>Whole genome shotgun sequence of Cellulomonas xylanilytica NBRC 101102.</title>
        <authorList>
            <person name="Hosoyama A."/>
            <person name="Uohara A."/>
            <person name="Ohji S."/>
            <person name="Ichikawa N."/>
        </authorList>
    </citation>
    <scope>NUCLEOTIDE SEQUENCE [LARGE SCALE GENOMIC DNA]</scope>
    <source>
        <strain evidence="4 5">NBRC 101102</strain>
    </source>
</reference>
<evidence type="ECO:0000313" key="5">
    <source>
        <dbReference type="Proteomes" id="UP000321118"/>
    </source>
</evidence>
<dbReference type="GO" id="GO:0003677">
    <property type="term" value="F:DNA binding"/>
    <property type="evidence" value="ECO:0007669"/>
    <property type="project" value="InterPro"/>
</dbReference>
<dbReference type="SUPFAM" id="SSF47781">
    <property type="entry name" value="RuvA domain 2-like"/>
    <property type="match status" value="1"/>
</dbReference>
<dbReference type="Pfam" id="PF10531">
    <property type="entry name" value="SLBB"/>
    <property type="match status" value="1"/>
</dbReference>
<evidence type="ECO:0000313" key="4">
    <source>
        <dbReference type="EMBL" id="GEK19502.1"/>
    </source>
</evidence>
<dbReference type="PANTHER" id="PTHR21180">
    <property type="entry name" value="ENDONUCLEASE/EXONUCLEASE/PHOSPHATASE FAMILY DOMAIN-CONTAINING PROTEIN 1"/>
    <property type="match status" value="1"/>
</dbReference>
<sequence length="364" mass="36394">MHRRDRDLARIARHRLTALTTPRAPAGPDHRPAPDDAGDGGLLAPPASVGLDHRPAPDYAGDGAATDLRPPAGVPATTRRVAAHPVRWSAPDVAGWVPPLGPAPEPGGAAVLPSAGIPERLEVGGGQPVPPPTHAQATLTTAALQVAAAGYTATHGHPAARAHAARRRVRWAISWRLAAAAGTVVLLVAGAVALRAAALAPGPAVALPTPAPSVPEASASPTGTADVVVDVVGAVATPGVVRLPQGSRVVDALAAAGGAGADAEVSALNLARVLVDGEQIVVPRPGERAAQPGAAGPAGEGDDLVDLNTADATVLDSLPGIGPVLAERIVAHREDGPFTTVDELADVAGIGPTLLERLRDLVRV</sequence>
<dbReference type="EMBL" id="BJUB01000001">
    <property type="protein sequence ID" value="GEK19502.1"/>
    <property type="molecule type" value="Genomic_DNA"/>
</dbReference>
<dbReference type="GO" id="GO:0015628">
    <property type="term" value="P:protein secretion by the type II secretion system"/>
    <property type="evidence" value="ECO:0007669"/>
    <property type="project" value="TreeGrafter"/>
</dbReference>
<evidence type="ECO:0000259" key="3">
    <source>
        <dbReference type="SMART" id="SM00278"/>
    </source>
</evidence>
<dbReference type="AlphaFoldDB" id="A0A510UXU4"/>
<protein>
    <recommendedName>
        <fullName evidence="3">Helix-hairpin-helix DNA-binding motif class 1 domain-containing protein</fullName>
    </recommendedName>
</protein>
<dbReference type="InterPro" id="IPR003583">
    <property type="entry name" value="Hlx-hairpin-Hlx_DNA-bd_motif"/>
</dbReference>
<feature type="region of interest" description="Disordered" evidence="1">
    <location>
        <begin position="1"/>
        <end position="69"/>
    </location>
</feature>
<feature type="compositionally biased region" description="Basic and acidic residues" evidence="1">
    <location>
        <begin position="1"/>
        <end position="10"/>
    </location>
</feature>
<dbReference type="SMART" id="SM00278">
    <property type="entry name" value="HhH1"/>
    <property type="match status" value="2"/>
</dbReference>
<keyword evidence="2" id="KW-0472">Membrane</keyword>
<dbReference type="Gene3D" id="1.10.150.320">
    <property type="entry name" value="Photosystem II 12 kDa extrinsic protein"/>
    <property type="match status" value="1"/>
</dbReference>